<dbReference type="InterPro" id="IPR011009">
    <property type="entry name" value="Kinase-like_dom_sf"/>
</dbReference>
<dbReference type="CDD" id="cd13969">
    <property type="entry name" value="ADCK1-like"/>
    <property type="match status" value="1"/>
</dbReference>
<gene>
    <name evidence="3" type="ORF">H4R34_000312</name>
</gene>
<proteinExistence type="inferred from homology"/>
<evidence type="ECO:0000313" key="4">
    <source>
        <dbReference type="Proteomes" id="UP001151582"/>
    </source>
</evidence>
<evidence type="ECO:0000256" key="1">
    <source>
        <dbReference type="ARBA" id="ARBA00009670"/>
    </source>
</evidence>
<organism evidence="3 4">
    <name type="scientific">Dimargaris verticillata</name>
    <dbReference type="NCBI Taxonomy" id="2761393"/>
    <lineage>
        <taxon>Eukaryota</taxon>
        <taxon>Fungi</taxon>
        <taxon>Fungi incertae sedis</taxon>
        <taxon>Zoopagomycota</taxon>
        <taxon>Kickxellomycotina</taxon>
        <taxon>Dimargaritomycetes</taxon>
        <taxon>Dimargaritales</taxon>
        <taxon>Dimargaritaceae</taxon>
        <taxon>Dimargaris</taxon>
    </lineage>
</organism>
<evidence type="ECO:0000259" key="2">
    <source>
        <dbReference type="Pfam" id="PF03109"/>
    </source>
</evidence>
<comment type="similarity">
    <text evidence="1">Belongs to the protein kinase superfamily. ADCK protein kinase family.</text>
</comment>
<feature type="domain" description="ABC1 atypical kinase-like" evidence="2">
    <location>
        <begin position="110"/>
        <end position="366"/>
    </location>
</feature>
<sequence length="584" mass="66715">MPVRWARPARRMAWMGATAAGVYAYDRYYQASSLTRTIRTLTATALIIADYKWNFQPDKADRISQLHTRVAQRILDVCEQNGGLYIKFGQAVALYSTVLPPQYNSIFKVLYDRAPEVSFAEIDRVIRREFGRSPDELFETFDRTPLASASVAQVHRARLKQSPLGGRPGPWVAVKVQKPAIAQQMEWDLAVLQLVVWALERAFDLPMAWSLEYSMRHIRQEVDFVNEAHNAELADSLLAQDPTLRQTVYIPKVHWQFTCPTVMTAEWIDGQSLTNLDAAQLPPYCKPAALMNAIVSLFASQIFVNGFVHCDPHPGNILLRPHPGNPRRFQVVLIDHGLYVRETDEFRQQNCQLWKALFLMDTGAIRDICQAWGVGDADLLASLTLLRPFSSRQPTGLLHHGSQVSQRALYEMQLAIKARARDFLTNTDQFPKAFIFVGRNMNMVRALNKAMGSPINRVNVMANYAARGLGTNWQAWSQHSHSKLLGAQWGDLSLGAWLHRPRQSLATALNWLRFLVRSRVSYYTFQLSLWALSVHFYLHRTWEAFQRYFTVREVGNFEQVMEDSAARAFEQQFGYTMDTSLLEA</sequence>
<dbReference type="InterPro" id="IPR004147">
    <property type="entry name" value="ABC1_dom"/>
</dbReference>
<dbReference type="PANTHER" id="PTHR43173">
    <property type="entry name" value="ABC1 FAMILY PROTEIN"/>
    <property type="match status" value="1"/>
</dbReference>
<dbReference type="OrthoDB" id="427480at2759"/>
<evidence type="ECO:0000313" key="3">
    <source>
        <dbReference type="EMBL" id="KAJ1984969.1"/>
    </source>
</evidence>
<keyword evidence="4" id="KW-1185">Reference proteome</keyword>
<dbReference type="Proteomes" id="UP001151582">
    <property type="component" value="Unassembled WGS sequence"/>
</dbReference>
<dbReference type="InterPro" id="IPR051130">
    <property type="entry name" value="Mito_struct-func_regulator"/>
</dbReference>
<dbReference type="Pfam" id="PF03109">
    <property type="entry name" value="ABC1"/>
    <property type="match status" value="1"/>
</dbReference>
<dbReference type="AlphaFoldDB" id="A0A9W8B8C8"/>
<dbReference type="SUPFAM" id="SSF56112">
    <property type="entry name" value="Protein kinase-like (PK-like)"/>
    <property type="match status" value="1"/>
</dbReference>
<dbReference type="PANTHER" id="PTHR43173:SF37">
    <property type="entry name" value="ABC1 FAMILY PROTEIN C10F6.14C"/>
    <property type="match status" value="1"/>
</dbReference>
<accession>A0A9W8B8C8</accession>
<comment type="caution">
    <text evidence="3">The sequence shown here is derived from an EMBL/GenBank/DDBJ whole genome shotgun (WGS) entry which is preliminary data.</text>
</comment>
<name>A0A9W8B8C8_9FUNG</name>
<reference evidence="3" key="1">
    <citation type="submission" date="2022-07" db="EMBL/GenBank/DDBJ databases">
        <title>Phylogenomic reconstructions and comparative analyses of Kickxellomycotina fungi.</title>
        <authorList>
            <person name="Reynolds N.K."/>
            <person name="Stajich J.E."/>
            <person name="Barry K."/>
            <person name="Grigoriev I.V."/>
            <person name="Crous P."/>
            <person name="Smith M.E."/>
        </authorList>
    </citation>
    <scope>NUCLEOTIDE SEQUENCE</scope>
    <source>
        <strain evidence="3">RSA 567</strain>
    </source>
</reference>
<dbReference type="InterPro" id="IPR045307">
    <property type="entry name" value="ADCK1_dom"/>
</dbReference>
<protein>
    <recommendedName>
        <fullName evidence="2">ABC1 atypical kinase-like domain-containing protein</fullName>
    </recommendedName>
</protein>
<dbReference type="EMBL" id="JANBQB010000007">
    <property type="protein sequence ID" value="KAJ1984969.1"/>
    <property type="molecule type" value="Genomic_DNA"/>
</dbReference>